<dbReference type="RefSeq" id="WP_380249732.1">
    <property type="nucleotide sequence ID" value="NZ_JBHUII010000003.1"/>
</dbReference>
<dbReference type="PANTHER" id="PTHR48098:SF1">
    <property type="entry name" value="DIACYLGLYCEROL ACYLTRANSFERASE_MYCOLYLTRANSFERASE AG85A"/>
    <property type="match status" value="1"/>
</dbReference>
<dbReference type="InterPro" id="IPR029058">
    <property type="entry name" value="AB_hydrolase_fold"/>
</dbReference>
<accession>A0ABW5BKS3</accession>
<sequence length="317" mass="35386">MIKIGTLISVIFVCWSVFFSALAGGLVVKDQSIDLPSLKNPMQYSLYLPDGYCEENLSYPILYLLHGYGGSHRDWLNGGSVVKTLDRLIANGLISPLIVVMPSASKSWYVNSSKHGQFETALLLEFPKLLEANLHSLKVREGRAIAGLSMGGYGALRFAFRSPEKFGSVAALSPAIFPNVVGKDAFKPVQLKLFAGAFDEPFSSDKYNERNVFTLAKTISNPPAIYLTVGDDDWFGLYAGTFSFYQHLKSQKIPVELRVTDGNHNWKLWSREIERVLIFLNEQLSPAIQRSLVFKDMDQDVAVETIINNNKSTLCFR</sequence>
<dbReference type="GO" id="GO:0016787">
    <property type="term" value="F:hydrolase activity"/>
    <property type="evidence" value="ECO:0007669"/>
    <property type="project" value="UniProtKB-KW"/>
</dbReference>
<name>A0ABW5BKS3_9PROT</name>
<protein>
    <submittedName>
        <fullName evidence="1">Alpha/beta hydrolase</fullName>
    </submittedName>
</protein>
<dbReference type="InterPro" id="IPR050583">
    <property type="entry name" value="Mycobacterial_A85_antigen"/>
</dbReference>
<organism evidence="1 2">
    <name type="scientific">Kiloniella antarctica</name>
    <dbReference type="NCBI Taxonomy" id="1550907"/>
    <lineage>
        <taxon>Bacteria</taxon>
        <taxon>Pseudomonadati</taxon>
        <taxon>Pseudomonadota</taxon>
        <taxon>Alphaproteobacteria</taxon>
        <taxon>Rhodospirillales</taxon>
        <taxon>Kiloniellaceae</taxon>
        <taxon>Kiloniella</taxon>
    </lineage>
</organism>
<keyword evidence="1" id="KW-0378">Hydrolase</keyword>
<dbReference type="Pfam" id="PF00756">
    <property type="entry name" value="Esterase"/>
    <property type="match status" value="1"/>
</dbReference>
<dbReference type="PANTHER" id="PTHR48098">
    <property type="entry name" value="ENTEROCHELIN ESTERASE-RELATED"/>
    <property type="match status" value="1"/>
</dbReference>
<gene>
    <name evidence="1" type="ORF">ACFSKO_06655</name>
</gene>
<dbReference type="SUPFAM" id="SSF53474">
    <property type="entry name" value="alpha/beta-Hydrolases"/>
    <property type="match status" value="1"/>
</dbReference>
<dbReference type="Gene3D" id="3.40.50.1820">
    <property type="entry name" value="alpha/beta hydrolase"/>
    <property type="match status" value="1"/>
</dbReference>
<evidence type="ECO:0000313" key="2">
    <source>
        <dbReference type="Proteomes" id="UP001597294"/>
    </source>
</evidence>
<dbReference type="EMBL" id="JBHUII010000003">
    <property type="protein sequence ID" value="MFD2205280.1"/>
    <property type="molecule type" value="Genomic_DNA"/>
</dbReference>
<comment type="caution">
    <text evidence="1">The sequence shown here is derived from an EMBL/GenBank/DDBJ whole genome shotgun (WGS) entry which is preliminary data.</text>
</comment>
<proteinExistence type="predicted"/>
<dbReference type="InterPro" id="IPR000801">
    <property type="entry name" value="Esterase-like"/>
</dbReference>
<dbReference type="Proteomes" id="UP001597294">
    <property type="component" value="Unassembled WGS sequence"/>
</dbReference>
<keyword evidence="2" id="KW-1185">Reference proteome</keyword>
<evidence type="ECO:0000313" key="1">
    <source>
        <dbReference type="EMBL" id="MFD2205280.1"/>
    </source>
</evidence>
<reference evidence="2" key="1">
    <citation type="journal article" date="2019" name="Int. J. Syst. Evol. Microbiol.">
        <title>The Global Catalogue of Microorganisms (GCM) 10K type strain sequencing project: providing services to taxonomists for standard genome sequencing and annotation.</title>
        <authorList>
            <consortium name="The Broad Institute Genomics Platform"/>
            <consortium name="The Broad Institute Genome Sequencing Center for Infectious Disease"/>
            <person name="Wu L."/>
            <person name="Ma J."/>
        </authorList>
    </citation>
    <scope>NUCLEOTIDE SEQUENCE [LARGE SCALE GENOMIC DNA]</scope>
    <source>
        <strain evidence="2">CGMCC 4.7192</strain>
    </source>
</reference>